<dbReference type="GO" id="GO:0003677">
    <property type="term" value="F:DNA binding"/>
    <property type="evidence" value="ECO:0007669"/>
    <property type="project" value="UniProtKB-KW"/>
</dbReference>
<evidence type="ECO:0000259" key="3">
    <source>
        <dbReference type="Pfam" id="PF03221"/>
    </source>
</evidence>
<dbReference type="AlphaFoldDB" id="A0AAD6G8S4"/>
<organism evidence="4 5">
    <name type="scientific">Penicillium daleae</name>
    <dbReference type="NCBI Taxonomy" id="63821"/>
    <lineage>
        <taxon>Eukaryota</taxon>
        <taxon>Fungi</taxon>
        <taxon>Dikarya</taxon>
        <taxon>Ascomycota</taxon>
        <taxon>Pezizomycotina</taxon>
        <taxon>Eurotiomycetes</taxon>
        <taxon>Eurotiomycetidae</taxon>
        <taxon>Eurotiales</taxon>
        <taxon>Aspergillaceae</taxon>
        <taxon>Penicillium</taxon>
    </lineage>
</organism>
<protein>
    <recommendedName>
        <fullName evidence="3">HTH CENPB-type domain-containing protein</fullName>
    </recommendedName>
</protein>
<keyword evidence="5" id="KW-1185">Reference proteome</keyword>
<sequence>MAESYKSIEYRIKIALHELESVDKPNVKAWARSHNLPYQRLLARYKGRHSRSERSPSGRKLDGAQESALCRYIDILDSIYAPPSRPEIAAAANAILAAAYAEATGQPTSDATGQPASNTTGRNRPVPAPTIGGMWLNRFLKRHPEYLIRR</sequence>
<dbReference type="RefSeq" id="XP_056772116.1">
    <property type="nucleotide sequence ID" value="XM_056904349.1"/>
</dbReference>
<evidence type="ECO:0000313" key="4">
    <source>
        <dbReference type="EMBL" id="KAJ5465269.1"/>
    </source>
</evidence>
<keyword evidence="1" id="KW-0238">DNA-binding</keyword>
<gene>
    <name evidence="4" type="ORF">N7458_000955</name>
</gene>
<dbReference type="EMBL" id="JAPVEA010000001">
    <property type="protein sequence ID" value="KAJ5465269.1"/>
    <property type="molecule type" value="Genomic_DNA"/>
</dbReference>
<feature type="domain" description="HTH CENPB-type" evidence="3">
    <location>
        <begin position="65"/>
        <end position="145"/>
    </location>
</feature>
<evidence type="ECO:0000256" key="1">
    <source>
        <dbReference type="ARBA" id="ARBA00023125"/>
    </source>
</evidence>
<proteinExistence type="predicted"/>
<comment type="caution">
    <text evidence="4">The sequence shown here is derived from an EMBL/GenBank/DDBJ whole genome shotgun (WGS) entry which is preliminary data.</text>
</comment>
<evidence type="ECO:0000313" key="5">
    <source>
        <dbReference type="Proteomes" id="UP001213681"/>
    </source>
</evidence>
<evidence type="ECO:0000256" key="2">
    <source>
        <dbReference type="SAM" id="MobiDB-lite"/>
    </source>
</evidence>
<dbReference type="GeneID" id="81594592"/>
<dbReference type="Proteomes" id="UP001213681">
    <property type="component" value="Unassembled WGS sequence"/>
</dbReference>
<reference evidence="4" key="1">
    <citation type="submission" date="2022-12" db="EMBL/GenBank/DDBJ databases">
        <authorList>
            <person name="Petersen C."/>
        </authorList>
    </citation>
    <scope>NUCLEOTIDE SEQUENCE</scope>
    <source>
        <strain evidence="4">IBT 16125</strain>
    </source>
</reference>
<accession>A0AAD6G8S4</accession>
<feature type="compositionally biased region" description="Polar residues" evidence="2">
    <location>
        <begin position="105"/>
        <end position="122"/>
    </location>
</feature>
<dbReference type="InterPro" id="IPR006600">
    <property type="entry name" value="HTH_CenpB_DNA-bd_dom"/>
</dbReference>
<reference evidence="4" key="2">
    <citation type="journal article" date="2023" name="IMA Fungus">
        <title>Comparative genomic study of the Penicillium genus elucidates a diverse pangenome and 15 lateral gene transfer events.</title>
        <authorList>
            <person name="Petersen C."/>
            <person name="Sorensen T."/>
            <person name="Nielsen M.R."/>
            <person name="Sondergaard T.E."/>
            <person name="Sorensen J.L."/>
            <person name="Fitzpatrick D.A."/>
            <person name="Frisvad J.C."/>
            <person name="Nielsen K.L."/>
        </authorList>
    </citation>
    <scope>NUCLEOTIDE SEQUENCE</scope>
    <source>
        <strain evidence="4">IBT 16125</strain>
    </source>
</reference>
<dbReference type="Pfam" id="PF03221">
    <property type="entry name" value="HTH_Tnp_Tc5"/>
    <property type="match status" value="1"/>
</dbReference>
<feature type="region of interest" description="Disordered" evidence="2">
    <location>
        <begin position="105"/>
        <end position="129"/>
    </location>
</feature>
<name>A0AAD6G8S4_9EURO</name>